<feature type="compositionally biased region" description="Basic and acidic residues" evidence="1">
    <location>
        <begin position="45"/>
        <end position="55"/>
    </location>
</feature>
<dbReference type="AlphaFoldDB" id="A0A7M7TC55"/>
<organism evidence="2 3">
    <name type="scientific">Nasonia vitripennis</name>
    <name type="common">Parasitic wasp</name>
    <dbReference type="NCBI Taxonomy" id="7425"/>
    <lineage>
        <taxon>Eukaryota</taxon>
        <taxon>Metazoa</taxon>
        <taxon>Ecdysozoa</taxon>
        <taxon>Arthropoda</taxon>
        <taxon>Hexapoda</taxon>
        <taxon>Insecta</taxon>
        <taxon>Pterygota</taxon>
        <taxon>Neoptera</taxon>
        <taxon>Endopterygota</taxon>
        <taxon>Hymenoptera</taxon>
        <taxon>Apocrita</taxon>
        <taxon>Proctotrupomorpha</taxon>
        <taxon>Chalcidoidea</taxon>
        <taxon>Pteromalidae</taxon>
        <taxon>Pteromalinae</taxon>
        <taxon>Nasonia</taxon>
    </lineage>
</organism>
<dbReference type="Proteomes" id="UP000002358">
    <property type="component" value="Chromosome 2"/>
</dbReference>
<keyword evidence="3" id="KW-1185">Reference proteome</keyword>
<dbReference type="InParanoid" id="A0A7M7TC55"/>
<reference evidence="2" key="1">
    <citation type="submission" date="2021-01" db="UniProtKB">
        <authorList>
            <consortium name="EnsemblMetazoa"/>
        </authorList>
    </citation>
    <scope>IDENTIFICATION</scope>
</reference>
<evidence type="ECO:0000313" key="2">
    <source>
        <dbReference type="EnsemblMetazoa" id="XP_032452719"/>
    </source>
</evidence>
<dbReference type="RefSeq" id="XP_032452719.1">
    <property type="nucleotide sequence ID" value="XM_032596828.1"/>
</dbReference>
<protein>
    <submittedName>
        <fullName evidence="2">Uncharacterized protein</fullName>
    </submittedName>
</protein>
<evidence type="ECO:0000313" key="3">
    <source>
        <dbReference type="Proteomes" id="UP000002358"/>
    </source>
</evidence>
<dbReference type="GeneID" id="116738502"/>
<accession>A0A7M7TC55</accession>
<dbReference type="PANTHER" id="PTHR11012:SF48">
    <property type="entry name" value="CHK KINASE-LIKE DOMAIN-CONTAINING PROTEIN-RELATED"/>
    <property type="match status" value="1"/>
</dbReference>
<dbReference type="EnsemblMetazoa" id="XM_032596828">
    <property type="protein sequence ID" value="XP_032452719"/>
    <property type="gene ID" value="LOC116738502"/>
</dbReference>
<sequence length="221" mass="25693">MGFAGVGKNQDWVMAGKDTAVTVADSLGLDSSKIHDMFARVVKTAREQERTKPTDKTMVAQQHNARRQRTTSLQARRLPVRSLRSTAQDLVLLLHLSTSSEFRAKFEPEIVRFYHSTFSDTIEKNNRSIEVRMSIEEMREEILKQKLRAVVTAALYSPAVFANGKFAEDLIADPDEFEKFQYVDRRENVFELMRRNEMYRSRIEDAVRELVDYGERFFMIE</sequence>
<feature type="region of interest" description="Disordered" evidence="1">
    <location>
        <begin position="45"/>
        <end position="72"/>
    </location>
</feature>
<dbReference type="KEGG" id="nvi:116738502"/>
<dbReference type="PANTHER" id="PTHR11012">
    <property type="entry name" value="PROTEIN KINASE-LIKE DOMAIN-CONTAINING"/>
    <property type="match status" value="1"/>
</dbReference>
<evidence type="ECO:0000256" key="1">
    <source>
        <dbReference type="SAM" id="MobiDB-lite"/>
    </source>
</evidence>
<proteinExistence type="predicted"/>
<name>A0A7M7TC55_NASVI</name>